<keyword evidence="9" id="KW-1185">Reference proteome</keyword>
<proteinExistence type="inferred from homology"/>
<keyword evidence="3" id="KW-1003">Cell membrane</keyword>
<dbReference type="PANTHER" id="PTHR34584">
    <property type="entry name" value="NA(+)/H(+) ANTIPORTER SUBUNIT E1"/>
    <property type="match status" value="1"/>
</dbReference>
<keyword evidence="6 7" id="KW-0472">Membrane</keyword>
<evidence type="ECO:0000256" key="5">
    <source>
        <dbReference type="ARBA" id="ARBA00022989"/>
    </source>
</evidence>
<dbReference type="RefSeq" id="WP_242380764.1">
    <property type="nucleotide sequence ID" value="NZ_JAKRKC020000002.1"/>
</dbReference>
<comment type="caution">
    <text evidence="8">The sequence shown here is derived from an EMBL/GenBank/DDBJ whole genome shotgun (WGS) entry which is preliminary data.</text>
</comment>
<reference evidence="8 9" key="1">
    <citation type="submission" date="2022-04" db="EMBL/GenBank/DDBJ databases">
        <title>Genome draft of Actinomadura sp. ATCC 31491.</title>
        <authorList>
            <person name="Shi X."/>
            <person name="Du Y."/>
        </authorList>
    </citation>
    <scope>NUCLEOTIDE SEQUENCE [LARGE SCALE GENOMIC DNA]</scope>
    <source>
        <strain evidence="8 9">ATCC 31491</strain>
    </source>
</reference>
<evidence type="ECO:0000256" key="4">
    <source>
        <dbReference type="ARBA" id="ARBA00022692"/>
    </source>
</evidence>
<keyword evidence="5 7" id="KW-1133">Transmembrane helix</keyword>
<feature type="transmembrane region" description="Helical" evidence="7">
    <location>
        <begin position="15"/>
        <end position="32"/>
    </location>
</feature>
<dbReference type="Pfam" id="PF01899">
    <property type="entry name" value="MNHE"/>
    <property type="match status" value="1"/>
</dbReference>
<feature type="transmembrane region" description="Helical" evidence="7">
    <location>
        <begin position="38"/>
        <end position="58"/>
    </location>
</feature>
<evidence type="ECO:0000256" key="6">
    <source>
        <dbReference type="ARBA" id="ARBA00023136"/>
    </source>
</evidence>
<evidence type="ECO:0000313" key="8">
    <source>
        <dbReference type="EMBL" id="MCK2219027.1"/>
    </source>
</evidence>
<dbReference type="InterPro" id="IPR002758">
    <property type="entry name" value="Cation_antiport_E"/>
</dbReference>
<evidence type="ECO:0000256" key="7">
    <source>
        <dbReference type="SAM" id="Phobius"/>
    </source>
</evidence>
<evidence type="ECO:0000313" key="9">
    <source>
        <dbReference type="Proteomes" id="UP001317259"/>
    </source>
</evidence>
<comment type="subcellular location">
    <subcellularLocation>
        <location evidence="1">Cell membrane</location>
        <topology evidence="1">Multi-pass membrane protein</topology>
    </subcellularLocation>
</comment>
<evidence type="ECO:0000256" key="1">
    <source>
        <dbReference type="ARBA" id="ARBA00004651"/>
    </source>
</evidence>
<evidence type="ECO:0000256" key="2">
    <source>
        <dbReference type="ARBA" id="ARBA00006228"/>
    </source>
</evidence>
<dbReference type="Proteomes" id="UP001317259">
    <property type="component" value="Unassembled WGS sequence"/>
</dbReference>
<dbReference type="PANTHER" id="PTHR34584:SF1">
    <property type="entry name" value="NA(+)_H(+) ANTIPORTER SUBUNIT E1"/>
    <property type="match status" value="1"/>
</dbReference>
<protein>
    <submittedName>
        <fullName evidence="8">Na+/H+ antiporter subunit E</fullName>
    </submittedName>
</protein>
<feature type="transmembrane region" description="Helical" evidence="7">
    <location>
        <begin position="70"/>
        <end position="92"/>
    </location>
</feature>
<accession>A0ABT0G344</accession>
<gene>
    <name evidence="8" type="ORF">MF672_035320</name>
</gene>
<comment type="similarity">
    <text evidence="2">Belongs to the CPA3 antiporters (TC 2.A.63) subunit E family.</text>
</comment>
<dbReference type="EMBL" id="JAKRKC020000002">
    <property type="protein sequence ID" value="MCK2219027.1"/>
    <property type="molecule type" value="Genomic_DNA"/>
</dbReference>
<name>A0ABT0G344_9ACTN</name>
<sequence>MTGRLLAPSVLGRRVPLPMVAWLALVWVTLWGEVSPGNVLGGLAAGVAVTWLLPLPVLDPGIRVRPLALARFLLVFGWDMAISTARVVFYVFRPGPPPVELVRVELRTSSESMTVLVMTALSNVPGSIIVEAYVAERCLMLHVLGIPGDAAGKVRADVAALESRVVAAFGTRADREELGQA</sequence>
<organism evidence="8 9">
    <name type="scientific">Actinomadura luzonensis</name>
    <dbReference type="NCBI Taxonomy" id="2805427"/>
    <lineage>
        <taxon>Bacteria</taxon>
        <taxon>Bacillati</taxon>
        <taxon>Actinomycetota</taxon>
        <taxon>Actinomycetes</taxon>
        <taxon>Streptosporangiales</taxon>
        <taxon>Thermomonosporaceae</taxon>
        <taxon>Actinomadura</taxon>
    </lineage>
</organism>
<keyword evidence="4 7" id="KW-0812">Transmembrane</keyword>
<dbReference type="NCBIfam" id="NF006521">
    <property type="entry name" value="PRK08965.1-5"/>
    <property type="match status" value="1"/>
</dbReference>
<evidence type="ECO:0000256" key="3">
    <source>
        <dbReference type="ARBA" id="ARBA00022475"/>
    </source>
</evidence>